<evidence type="ECO:0000259" key="11">
    <source>
        <dbReference type="SMART" id="SM00845"/>
    </source>
</evidence>
<evidence type="ECO:0000256" key="3">
    <source>
        <dbReference type="ARBA" id="ARBA00022598"/>
    </source>
</evidence>
<dbReference type="NCBIfam" id="NF004012">
    <property type="entry name" value="PRK05477.1-2"/>
    <property type="match status" value="1"/>
</dbReference>
<dbReference type="InterPro" id="IPR006075">
    <property type="entry name" value="Asn/Gln-tRNA_Trfase_suB/E_cat"/>
</dbReference>
<gene>
    <name evidence="10" type="primary">gatB</name>
    <name evidence="12" type="ORF">HMPREF0080_01001</name>
</gene>
<evidence type="ECO:0000313" key="13">
    <source>
        <dbReference type="Proteomes" id="UP000005481"/>
    </source>
</evidence>
<comment type="catalytic activity">
    <reaction evidence="8 10">
        <text>L-aspartyl-tRNA(Asn) + L-glutamine + ATP + H2O = L-asparaginyl-tRNA(Asn) + L-glutamate + ADP + phosphate + 2 H(+)</text>
        <dbReference type="Rhea" id="RHEA:14513"/>
        <dbReference type="Rhea" id="RHEA-COMP:9674"/>
        <dbReference type="Rhea" id="RHEA-COMP:9677"/>
        <dbReference type="ChEBI" id="CHEBI:15377"/>
        <dbReference type="ChEBI" id="CHEBI:15378"/>
        <dbReference type="ChEBI" id="CHEBI:29985"/>
        <dbReference type="ChEBI" id="CHEBI:30616"/>
        <dbReference type="ChEBI" id="CHEBI:43474"/>
        <dbReference type="ChEBI" id="CHEBI:58359"/>
        <dbReference type="ChEBI" id="CHEBI:78515"/>
        <dbReference type="ChEBI" id="CHEBI:78516"/>
        <dbReference type="ChEBI" id="CHEBI:456216"/>
    </reaction>
</comment>
<dbReference type="eggNOG" id="COG0064">
    <property type="taxonomic scope" value="Bacteria"/>
</dbReference>
<dbReference type="InterPro" id="IPR023168">
    <property type="entry name" value="GatB_Yqey_C_2"/>
</dbReference>
<dbReference type="SUPFAM" id="SSF55931">
    <property type="entry name" value="Glutamine synthetase/guanido kinase"/>
    <property type="match status" value="1"/>
</dbReference>
<proteinExistence type="inferred from homology"/>
<dbReference type="GO" id="GO:0050567">
    <property type="term" value="F:glutaminyl-tRNA synthase (glutamine-hydrolyzing) activity"/>
    <property type="evidence" value="ECO:0007669"/>
    <property type="project" value="UniProtKB-UniRule"/>
</dbReference>
<evidence type="ECO:0000256" key="1">
    <source>
        <dbReference type="ARBA" id="ARBA00005306"/>
    </source>
</evidence>
<dbReference type="STRING" id="861450.HMPREF0080_01001"/>
<dbReference type="InterPro" id="IPR017958">
    <property type="entry name" value="Gln-tRNA_amidoTrfase_suB_CS"/>
</dbReference>
<dbReference type="SMART" id="SM00845">
    <property type="entry name" value="GatB_Yqey"/>
    <property type="match status" value="1"/>
</dbReference>
<keyword evidence="3 10" id="KW-0436">Ligase</keyword>
<evidence type="ECO:0000256" key="8">
    <source>
        <dbReference type="ARBA" id="ARBA00047380"/>
    </source>
</evidence>
<dbReference type="EC" id="6.3.5.-" evidence="10"/>
<dbReference type="PROSITE" id="PS01234">
    <property type="entry name" value="GATB"/>
    <property type="match status" value="1"/>
</dbReference>
<reference evidence="12 13" key="1">
    <citation type="submission" date="2011-08" db="EMBL/GenBank/DDBJ databases">
        <authorList>
            <person name="Weinstock G."/>
            <person name="Sodergren E."/>
            <person name="Clifton S."/>
            <person name="Fulton L."/>
            <person name="Fulton B."/>
            <person name="Courtney L."/>
            <person name="Fronick C."/>
            <person name="Harrison M."/>
            <person name="Strong C."/>
            <person name="Farmer C."/>
            <person name="Delahaunty K."/>
            <person name="Markovic C."/>
            <person name="Hall O."/>
            <person name="Minx P."/>
            <person name="Tomlinson C."/>
            <person name="Mitreva M."/>
            <person name="Hou S."/>
            <person name="Chen J."/>
            <person name="Wollam A."/>
            <person name="Pepin K.H."/>
            <person name="Johnson M."/>
            <person name="Bhonagiri V."/>
            <person name="Zhang X."/>
            <person name="Suruliraj S."/>
            <person name="Warren W."/>
            <person name="Chinwalla A."/>
            <person name="Mardis E.R."/>
            <person name="Wilson R.K."/>
        </authorList>
    </citation>
    <scope>NUCLEOTIDE SEQUENCE [LARGE SCALE GENOMIC DNA]</scope>
    <source>
        <strain evidence="12 13">F0357</strain>
    </source>
</reference>
<dbReference type="GO" id="GO:0050566">
    <property type="term" value="F:asparaginyl-tRNA synthase (glutamine-hydrolyzing) activity"/>
    <property type="evidence" value="ECO:0007669"/>
    <property type="project" value="RHEA"/>
</dbReference>
<dbReference type="GO" id="GO:0070681">
    <property type="term" value="P:glutaminyl-tRNAGln biosynthesis via transamidation"/>
    <property type="evidence" value="ECO:0007669"/>
    <property type="project" value="TreeGrafter"/>
</dbReference>
<feature type="domain" description="Asn/Gln amidotransferase" evidence="11">
    <location>
        <begin position="331"/>
        <end position="478"/>
    </location>
</feature>
<dbReference type="GO" id="GO:0005524">
    <property type="term" value="F:ATP binding"/>
    <property type="evidence" value="ECO:0007669"/>
    <property type="project" value="UniProtKB-KW"/>
</dbReference>
<keyword evidence="4 10" id="KW-0547">Nucleotide-binding</keyword>
<comment type="catalytic activity">
    <reaction evidence="9 10">
        <text>L-glutamyl-tRNA(Gln) + L-glutamine + ATP + H2O = L-glutaminyl-tRNA(Gln) + L-glutamate + ADP + phosphate + H(+)</text>
        <dbReference type="Rhea" id="RHEA:17521"/>
        <dbReference type="Rhea" id="RHEA-COMP:9681"/>
        <dbReference type="Rhea" id="RHEA-COMP:9684"/>
        <dbReference type="ChEBI" id="CHEBI:15377"/>
        <dbReference type="ChEBI" id="CHEBI:15378"/>
        <dbReference type="ChEBI" id="CHEBI:29985"/>
        <dbReference type="ChEBI" id="CHEBI:30616"/>
        <dbReference type="ChEBI" id="CHEBI:43474"/>
        <dbReference type="ChEBI" id="CHEBI:58359"/>
        <dbReference type="ChEBI" id="CHEBI:78520"/>
        <dbReference type="ChEBI" id="CHEBI:78521"/>
        <dbReference type="ChEBI" id="CHEBI:456216"/>
    </reaction>
</comment>
<keyword evidence="12" id="KW-0808">Transferase</keyword>
<dbReference type="SUPFAM" id="SSF89095">
    <property type="entry name" value="GatB/YqeY motif"/>
    <property type="match status" value="1"/>
</dbReference>
<dbReference type="OrthoDB" id="9804078at2"/>
<comment type="similarity">
    <text evidence="1 10">Belongs to the GatB/GatE family. GatB subfamily.</text>
</comment>
<keyword evidence="13" id="KW-1185">Reference proteome</keyword>
<organism evidence="12 13">
    <name type="scientific">Anaeroglobus geminatus F0357</name>
    <dbReference type="NCBI Taxonomy" id="861450"/>
    <lineage>
        <taxon>Bacteria</taxon>
        <taxon>Bacillati</taxon>
        <taxon>Bacillota</taxon>
        <taxon>Negativicutes</taxon>
        <taxon>Veillonellales</taxon>
        <taxon>Veillonellaceae</taxon>
        <taxon>Anaeroglobus</taxon>
    </lineage>
</organism>
<dbReference type="Pfam" id="PF02934">
    <property type="entry name" value="GatB_N"/>
    <property type="match status" value="1"/>
</dbReference>
<accession>G9YH74</accession>
<dbReference type="InterPro" id="IPR042114">
    <property type="entry name" value="GatB_C_1"/>
</dbReference>
<evidence type="ECO:0000256" key="9">
    <source>
        <dbReference type="ARBA" id="ARBA00047913"/>
    </source>
</evidence>
<dbReference type="Pfam" id="PF02637">
    <property type="entry name" value="GatB_Yqey"/>
    <property type="match status" value="1"/>
</dbReference>
<dbReference type="InterPro" id="IPR014746">
    <property type="entry name" value="Gln_synth/guanido_kin_cat_dom"/>
</dbReference>
<dbReference type="Gene3D" id="1.10.150.380">
    <property type="entry name" value="GatB domain, N-terminal subdomain"/>
    <property type="match status" value="1"/>
</dbReference>
<dbReference type="EMBL" id="AGCJ01000038">
    <property type="protein sequence ID" value="EHM41129.1"/>
    <property type="molecule type" value="Genomic_DNA"/>
</dbReference>
<dbReference type="Proteomes" id="UP000005481">
    <property type="component" value="Unassembled WGS sequence"/>
</dbReference>
<dbReference type="NCBIfam" id="NF004014">
    <property type="entry name" value="PRK05477.1-4"/>
    <property type="match status" value="1"/>
</dbReference>
<evidence type="ECO:0000256" key="6">
    <source>
        <dbReference type="ARBA" id="ARBA00022917"/>
    </source>
</evidence>
<dbReference type="GO" id="GO:0006412">
    <property type="term" value="P:translation"/>
    <property type="evidence" value="ECO:0007669"/>
    <property type="project" value="UniProtKB-UniRule"/>
</dbReference>
<evidence type="ECO:0000256" key="10">
    <source>
        <dbReference type="HAMAP-Rule" id="MF_00121"/>
    </source>
</evidence>
<sequence>MKYEAVIGLEVHTELKTKTKIFCGCSTEFGAAPNTHVCPVCMGLPGCLPVLNKEVVHFAVKVGLAFHCDILLHNKFDRKNYYYPDLPKNFQTSQFDLPICLNGYVDIDVNGEERRIRLTRIHMEEDAGKLVHGGTTINTSDYSDVDYNRTGVPLLEIVSEPDLRSGEEARAYLEKLRSVIQYLGVSDCRLEEGSMRCDANISVRPAGTDKLGTKAEIKNINSLTGVQKGIEYEAVRQARVLEEGGRIIQETRGWDENKGVTFSQRVKEESNDYRYFPEPDLIPLELSEQWIEEVRRELPEMPDARRKRFTEALGLPEYDAAILTLEKGTADYFEAVVAAGAEAKAAANWMLGDFAKKLNEEGLTARESPVTPENLAELISLIDKGTISGKIAKQVLPEMWRSGESAAAVVEKQGLVQISDEGELSGIVRKIIDANPQSVADYKAGKKKAIGFLVGQIMKETKGRANPASVNELLIKKLEG</sequence>
<comment type="function">
    <text evidence="7 10">Allows the formation of correctly charged Asn-tRNA(Asn) or Gln-tRNA(Gln) through the transamidation of misacylated Asp-tRNA(Asn) or Glu-tRNA(Gln) in organisms which lack either or both of asparaginyl-tRNA or glutaminyl-tRNA synthetases. The reaction takes place in the presence of glutamine and ATP through an activated phospho-Asp-tRNA(Asn) or phospho-Glu-tRNA(Gln).</text>
</comment>
<evidence type="ECO:0000256" key="4">
    <source>
        <dbReference type="ARBA" id="ARBA00022741"/>
    </source>
</evidence>
<evidence type="ECO:0000256" key="5">
    <source>
        <dbReference type="ARBA" id="ARBA00022840"/>
    </source>
</evidence>
<dbReference type="Gene3D" id="1.10.10.410">
    <property type="match status" value="1"/>
</dbReference>
<dbReference type="PANTHER" id="PTHR11659">
    <property type="entry name" value="GLUTAMYL-TRNA GLN AMIDOTRANSFERASE SUBUNIT B MITOCHONDRIAL AND PROKARYOTIC PET112-RELATED"/>
    <property type="match status" value="1"/>
</dbReference>
<keyword evidence="6 10" id="KW-0648">Protein biosynthesis</keyword>
<dbReference type="FunFam" id="1.10.10.410:FF:000001">
    <property type="entry name" value="Aspartyl/glutamyl-tRNA(Asn/Gln) amidotransferase subunit B"/>
    <property type="match status" value="1"/>
</dbReference>
<evidence type="ECO:0000256" key="7">
    <source>
        <dbReference type="ARBA" id="ARBA00024799"/>
    </source>
</evidence>
<dbReference type="InterPro" id="IPR004413">
    <property type="entry name" value="GatB"/>
</dbReference>
<keyword evidence="5 10" id="KW-0067">ATP-binding</keyword>
<comment type="subunit">
    <text evidence="2 10">Heterotrimer of A, B and C subunits.</text>
</comment>
<dbReference type="PATRIC" id="fig|861450.3.peg.936"/>
<dbReference type="FunFam" id="1.10.150.380:FF:000001">
    <property type="entry name" value="Aspartyl/glutamyl-tRNA(Asn/Gln) amidotransferase subunit B"/>
    <property type="match status" value="1"/>
</dbReference>
<dbReference type="GO" id="GO:0016740">
    <property type="term" value="F:transferase activity"/>
    <property type="evidence" value="ECO:0007669"/>
    <property type="project" value="UniProtKB-KW"/>
</dbReference>
<dbReference type="HOGENOM" id="CLU_019240_0_1_9"/>
<evidence type="ECO:0000313" key="12">
    <source>
        <dbReference type="EMBL" id="EHM41129.1"/>
    </source>
</evidence>
<dbReference type="NCBIfam" id="TIGR00133">
    <property type="entry name" value="gatB"/>
    <property type="match status" value="1"/>
</dbReference>
<dbReference type="InterPro" id="IPR017959">
    <property type="entry name" value="Asn/Gln-tRNA_amidoTrfase_suB/E"/>
</dbReference>
<name>G9YH74_9FIRM</name>
<comment type="caution">
    <text evidence="12">The sequence shown here is derived from an EMBL/GenBank/DDBJ whole genome shotgun (WGS) entry which is preliminary data.</text>
</comment>
<dbReference type="PANTHER" id="PTHR11659:SF0">
    <property type="entry name" value="GLUTAMYL-TRNA(GLN) AMIDOTRANSFERASE SUBUNIT B, MITOCHONDRIAL"/>
    <property type="match status" value="1"/>
</dbReference>
<dbReference type="AlphaFoldDB" id="G9YH74"/>
<dbReference type="InterPro" id="IPR018027">
    <property type="entry name" value="Asn/Gln_amidotransferase"/>
</dbReference>
<dbReference type="HAMAP" id="MF_00121">
    <property type="entry name" value="GatB"/>
    <property type="match status" value="1"/>
</dbReference>
<dbReference type="InterPro" id="IPR003789">
    <property type="entry name" value="Asn/Gln_tRNA_amidoTrase-B-like"/>
</dbReference>
<dbReference type="RefSeq" id="WP_006789983.1">
    <property type="nucleotide sequence ID" value="NZ_JH417584.1"/>
</dbReference>
<protein>
    <recommendedName>
        <fullName evidence="10">Aspartyl/glutamyl-tRNA(Asn/Gln) amidotransferase subunit B</fullName>
        <shortName evidence="10">Asp/Glu-ADT subunit B</shortName>
        <ecNumber evidence="10">6.3.5.-</ecNumber>
    </recommendedName>
</protein>
<evidence type="ECO:0000256" key="2">
    <source>
        <dbReference type="ARBA" id="ARBA00011123"/>
    </source>
</evidence>